<protein>
    <recommendedName>
        <fullName evidence="1">PAS fold-3 domain-containing protein</fullName>
    </recommendedName>
</protein>
<reference evidence="2" key="2">
    <citation type="submission" date="2020-09" db="EMBL/GenBank/DDBJ databases">
        <authorList>
            <person name="Sun Q."/>
            <person name="Zhou Y."/>
        </authorList>
    </citation>
    <scope>NUCLEOTIDE SEQUENCE</scope>
    <source>
        <strain evidence="2">CGMCC 1.12214</strain>
    </source>
</reference>
<organism evidence="2 3">
    <name type="scientific">Alsobacter metallidurans</name>
    <dbReference type="NCBI Taxonomy" id="340221"/>
    <lineage>
        <taxon>Bacteria</taxon>
        <taxon>Pseudomonadati</taxon>
        <taxon>Pseudomonadota</taxon>
        <taxon>Alphaproteobacteria</taxon>
        <taxon>Hyphomicrobiales</taxon>
        <taxon>Alsobacteraceae</taxon>
        <taxon>Alsobacter</taxon>
    </lineage>
</organism>
<evidence type="ECO:0000313" key="2">
    <source>
        <dbReference type="EMBL" id="GGH07162.1"/>
    </source>
</evidence>
<gene>
    <name evidence="2" type="ORF">GCM10007036_01880</name>
</gene>
<name>A0A917I2L8_9HYPH</name>
<dbReference type="AlphaFoldDB" id="A0A917I2L8"/>
<dbReference type="RefSeq" id="WP_308469335.1">
    <property type="nucleotide sequence ID" value="NZ_BMES01000001.1"/>
</dbReference>
<dbReference type="Pfam" id="PF08447">
    <property type="entry name" value="PAS_3"/>
    <property type="match status" value="1"/>
</dbReference>
<dbReference type="InterPro" id="IPR035965">
    <property type="entry name" value="PAS-like_dom_sf"/>
</dbReference>
<comment type="caution">
    <text evidence="2">The sequence shown here is derived from an EMBL/GenBank/DDBJ whole genome shotgun (WGS) entry which is preliminary data.</text>
</comment>
<dbReference type="Proteomes" id="UP000603912">
    <property type="component" value="Unassembled WGS sequence"/>
</dbReference>
<dbReference type="InterPro" id="IPR013655">
    <property type="entry name" value="PAS_fold_3"/>
</dbReference>
<dbReference type="Gene3D" id="3.30.450.20">
    <property type="entry name" value="PAS domain"/>
    <property type="match status" value="1"/>
</dbReference>
<dbReference type="SUPFAM" id="SSF55785">
    <property type="entry name" value="PYP-like sensor domain (PAS domain)"/>
    <property type="match status" value="1"/>
</dbReference>
<sequence>MVRQATISAVWDANRLRIATDAAGVALWSWNVDTDQIALDEQAQRMWRLPPSDDVITFEDLSARIHPKDLDRVRAAFSATRDKPGSYEIDFRILDGKDIR</sequence>
<accession>A0A917I2L8</accession>
<keyword evidence="3" id="KW-1185">Reference proteome</keyword>
<dbReference type="EMBL" id="BMES01000001">
    <property type="protein sequence ID" value="GGH07162.1"/>
    <property type="molecule type" value="Genomic_DNA"/>
</dbReference>
<evidence type="ECO:0000259" key="1">
    <source>
        <dbReference type="Pfam" id="PF08447"/>
    </source>
</evidence>
<evidence type="ECO:0000313" key="3">
    <source>
        <dbReference type="Proteomes" id="UP000603912"/>
    </source>
</evidence>
<feature type="domain" description="PAS fold-3" evidence="1">
    <location>
        <begin position="38"/>
        <end position="94"/>
    </location>
</feature>
<proteinExistence type="predicted"/>
<reference evidence="2" key="1">
    <citation type="journal article" date="2014" name="Int. J. Syst. Evol. Microbiol.">
        <title>Complete genome sequence of Corynebacterium casei LMG S-19264T (=DSM 44701T), isolated from a smear-ripened cheese.</title>
        <authorList>
            <consortium name="US DOE Joint Genome Institute (JGI-PGF)"/>
            <person name="Walter F."/>
            <person name="Albersmeier A."/>
            <person name="Kalinowski J."/>
            <person name="Ruckert C."/>
        </authorList>
    </citation>
    <scope>NUCLEOTIDE SEQUENCE</scope>
    <source>
        <strain evidence="2">CGMCC 1.12214</strain>
    </source>
</reference>